<protein>
    <submittedName>
        <fullName evidence="2">HAD family hydrolase</fullName>
    </submittedName>
</protein>
<reference evidence="2 3" key="1">
    <citation type="journal article" date="2019" name="Int. J. Syst. Evol. Microbiol.">
        <title>The Global Catalogue of Microorganisms (GCM) 10K type strain sequencing project: providing services to taxonomists for standard genome sequencing and annotation.</title>
        <authorList>
            <consortium name="The Broad Institute Genomics Platform"/>
            <consortium name="The Broad Institute Genome Sequencing Center for Infectious Disease"/>
            <person name="Wu L."/>
            <person name="Ma J."/>
        </authorList>
    </citation>
    <scope>NUCLEOTIDE SEQUENCE [LARGE SCALE GENOMIC DNA]</scope>
    <source>
        <strain evidence="2 3">JCM 13004</strain>
    </source>
</reference>
<organism evidence="2 3">
    <name type="scientific">Kitasatospora nipponensis</name>
    <dbReference type="NCBI Taxonomy" id="258049"/>
    <lineage>
        <taxon>Bacteria</taxon>
        <taxon>Bacillati</taxon>
        <taxon>Actinomycetota</taxon>
        <taxon>Actinomycetes</taxon>
        <taxon>Kitasatosporales</taxon>
        <taxon>Streptomycetaceae</taxon>
        <taxon>Kitasatospora</taxon>
    </lineage>
</organism>
<dbReference type="InterPro" id="IPR023214">
    <property type="entry name" value="HAD_sf"/>
</dbReference>
<dbReference type="InterPro" id="IPR036412">
    <property type="entry name" value="HAD-like_sf"/>
</dbReference>
<evidence type="ECO:0000313" key="3">
    <source>
        <dbReference type="Proteomes" id="UP001500037"/>
    </source>
</evidence>
<dbReference type="Gene3D" id="1.10.150.240">
    <property type="entry name" value="Putative phosphatase, domain 2"/>
    <property type="match status" value="1"/>
</dbReference>
<name>A0ABN1WVH5_9ACTN</name>
<dbReference type="EMBL" id="BAAALF010000179">
    <property type="protein sequence ID" value="GAA1266787.1"/>
    <property type="molecule type" value="Genomic_DNA"/>
</dbReference>
<keyword evidence="3" id="KW-1185">Reference proteome</keyword>
<accession>A0ABN1WVH5</accession>
<evidence type="ECO:0000313" key="2">
    <source>
        <dbReference type="EMBL" id="GAA1266787.1"/>
    </source>
</evidence>
<proteinExistence type="predicted"/>
<dbReference type="PANTHER" id="PTHR43316:SF8">
    <property type="entry name" value="HAD FAMILY HYDROLASE"/>
    <property type="match status" value="1"/>
</dbReference>
<comment type="caution">
    <text evidence="2">The sequence shown here is derived from an EMBL/GenBank/DDBJ whole genome shotgun (WGS) entry which is preliminary data.</text>
</comment>
<gene>
    <name evidence="2" type="ORF">GCM10009665_64660</name>
</gene>
<dbReference type="Pfam" id="PF00702">
    <property type="entry name" value="Hydrolase"/>
    <property type="match status" value="1"/>
</dbReference>
<dbReference type="GO" id="GO:0016787">
    <property type="term" value="F:hydrolase activity"/>
    <property type="evidence" value="ECO:0007669"/>
    <property type="project" value="UniProtKB-KW"/>
</dbReference>
<dbReference type="InterPro" id="IPR023198">
    <property type="entry name" value="PGP-like_dom2"/>
</dbReference>
<dbReference type="PANTHER" id="PTHR43316">
    <property type="entry name" value="HYDROLASE, HALOACID DELAHOGENASE-RELATED"/>
    <property type="match status" value="1"/>
</dbReference>
<dbReference type="Proteomes" id="UP001500037">
    <property type="component" value="Unassembled WGS sequence"/>
</dbReference>
<dbReference type="SUPFAM" id="SSF56784">
    <property type="entry name" value="HAD-like"/>
    <property type="match status" value="1"/>
</dbReference>
<sequence length="242" mass="26755">MTRHGPVSYGGRVRHDEQTLVFDADDTLWENNVHFERAIEGFLDEAAPLPADRAAARATLDGIEAANARLHGYGSQVFLRSLVECFEQLTGQVADAARRARFEALADSIGHHELELIPGVVETLAALTDRHHLLLLTKGDRAEQQAKVDASGLAGHFRAVHIVAEKDVAAYRWLVGEHRLASERTWMIGNSPKSDILPARRAGLNAVFIPNQHTWVLEHEELDPADTGVLRLDAFAELGEHF</sequence>
<dbReference type="SFLD" id="SFLDG01129">
    <property type="entry name" value="C1.5:_HAD__Beta-PGM__Phosphata"/>
    <property type="match status" value="1"/>
</dbReference>
<dbReference type="SFLD" id="SFLDS00003">
    <property type="entry name" value="Haloacid_Dehalogenase"/>
    <property type="match status" value="1"/>
</dbReference>
<evidence type="ECO:0000256" key="1">
    <source>
        <dbReference type="ARBA" id="ARBA00022801"/>
    </source>
</evidence>
<keyword evidence="1 2" id="KW-0378">Hydrolase</keyword>
<dbReference type="Gene3D" id="3.40.50.1000">
    <property type="entry name" value="HAD superfamily/HAD-like"/>
    <property type="match status" value="1"/>
</dbReference>
<dbReference type="InterPro" id="IPR051540">
    <property type="entry name" value="S-2-haloacid_dehalogenase"/>
</dbReference>